<dbReference type="Proteomes" id="UP001500416">
    <property type="component" value="Unassembled WGS sequence"/>
</dbReference>
<organism evidence="2 3">
    <name type="scientific">Saccharothrix mutabilis subsp. mutabilis</name>
    <dbReference type="NCBI Taxonomy" id="66855"/>
    <lineage>
        <taxon>Bacteria</taxon>
        <taxon>Bacillati</taxon>
        <taxon>Actinomycetota</taxon>
        <taxon>Actinomycetes</taxon>
        <taxon>Pseudonocardiales</taxon>
        <taxon>Pseudonocardiaceae</taxon>
        <taxon>Saccharothrix</taxon>
    </lineage>
</organism>
<dbReference type="EMBL" id="BAAABU010000001">
    <property type="protein sequence ID" value="GAA0208839.1"/>
    <property type="molecule type" value="Genomic_DNA"/>
</dbReference>
<sequence length="104" mass="11433">MIAIEGMRAMARTRDWIVPDPRSRFGVRMDVVSSTFPGSSARSGATRHHRIAESDDNELADARTGHAATSGNNPDNSRQGIRRCPEVTCGSFVVMRWTGVRGFL</sequence>
<evidence type="ECO:0000313" key="3">
    <source>
        <dbReference type="Proteomes" id="UP001500416"/>
    </source>
</evidence>
<gene>
    <name evidence="2" type="ORF">GCM10010492_03090</name>
</gene>
<evidence type="ECO:0000313" key="2">
    <source>
        <dbReference type="EMBL" id="GAA0208839.1"/>
    </source>
</evidence>
<protein>
    <submittedName>
        <fullName evidence="2">Uncharacterized protein</fullName>
    </submittedName>
</protein>
<evidence type="ECO:0000256" key="1">
    <source>
        <dbReference type="SAM" id="MobiDB-lite"/>
    </source>
</evidence>
<keyword evidence="3" id="KW-1185">Reference proteome</keyword>
<feature type="compositionally biased region" description="Polar residues" evidence="1">
    <location>
        <begin position="67"/>
        <end position="79"/>
    </location>
</feature>
<proteinExistence type="predicted"/>
<reference evidence="2 3" key="1">
    <citation type="journal article" date="2019" name="Int. J. Syst. Evol. Microbiol.">
        <title>The Global Catalogue of Microorganisms (GCM) 10K type strain sequencing project: providing services to taxonomists for standard genome sequencing and annotation.</title>
        <authorList>
            <consortium name="The Broad Institute Genomics Platform"/>
            <consortium name="The Broad Institute Genome Sequencing Center for Infectious Disease"/>
            <person name="Wu L."/>
            <person name="Ma J."/>
        </authorList>
    </citation>
    <scope>NUCLEOTIDE SEQUENCE [LARGE SCALE GENOMIC DNA]</scope>
    <source>
        <strain evidence="2 3">JCM 3380</strain>
    </source>
</reference>
<feature type="region of interest" description="Disordered" evidence="1">
    <location>
        <begin position="35"/>
        <end position="82"/>
    </location>
</feature>
<accession>A0ABN0T118</accession>
<comment type="caution">
    <text evidence="2">The sequence shown here is derived from an EMBL/GenBank/DDBJ whole genome shotgun (WGS) entry which is preliminary data.</text>
</comment>
<name>A0ABN0T118_9PSEU</name>